<dbReference type="GO" id="GO:0035485">
    <property type="term" value="F:adenine/guanine mispair binding"/>
    <property type="evidence" value="ECO:0007669"/>
    <property type="project" value="TreeGrafter"/>
</dbReference>
<dbReference type="InterPro" id="IPR015797">
    <property type="entry name" value="NUDIX_hydrolase-like_dom_sf"/>
</dbReference>
<evidence type="ECO:0000256" key="13">
    <source>
        <dbReference type="ARBA" id="ARBA00023295"/>
    </source>
</evidence>
<evidence type="ECO:0000256" key="12">
    <source>
        <dbReference type="ARBA" id="ARBA00023204"/>
    </source>
</evidence>
<organism evidence="16 17">
    <name type="scientific">Mucisphaera calidilacus</name>
    <dbReference type="NCBI Taxonomy" id="2527982"/>
    <lineage>
        <taxon>Bacteria</taxon>
        <taxon>Pseudomonadati</taxon>
        <taxon>Planctomycetota</taxon>
        <taxon>Phycisphaerae</taxon>
        <taxon>Phycisphaerales</taxon>
        <taxon>Phycisphaeraceae</taxon>
        <taxon>Mucisphaera</taxon>
    </lineage>
</organism>
<dbReference type="GO" id="GO:0046872">
    <property type="term" value="F:metal ion binding"/>
    <property type="evidence" value="ECO:0007669"/>
    <property type="project" value="UniProtKB-UniRule"/>
</dbReference>
<keyword evidence="7" id="KW-0479">Metal-binding</keyword>
<dbReference type="InterPro" id="IPR011257">
    <property type="entry name" value="DNA_glycosylase"/>
</dbReference>
<dbReference type="NCBIfam" id="TIGR01084">
    <property type="entry name" value="mutY"/>
    <property type="match status" value="1"/>
</dbReference>
<dbReference type="FunFam" id="1.10.340.30:FF:000002">
    <property type="entry name" value="Adenine DNA glycosylase"/>
    <property type="match status" value="1"/>
</dbReference>
<keyword evidence="12" id="KW-0234">DNA repair</keyword>
<dbReference type="Gene3D" id="1.10.1670.10">
    <property type="entry name" value="Helix-hairpin-Helix base-excision DNA repair enzymes (C-terminal)"/>
    <property type="match status" value="1"/>
</dbReference>
<dbReference type="InterPro" id="IPR044298">
    <property type="entry name" value="MIG/MutY"/>
</dbReference>
<dbReference type="InterPro" id="IPR029119">
    <property type="entry name" value="MutY_C"/>
</dbReference>
<keyword evidence="17" id="KW-1185">Reference proteome</keyword>
<dbReference type="CDD" id="cd00056">
    <property type="entry name" value="ENDO3c"/>
    <property type="match status" value="1"/>
</dbReference>
<dbReference type="GO" id="GO:0006284">
    <property type="term" value="P:base-excision repair"/>
    <property type="evidence" value="ECO:0007669"/>
    <property type="project" value="UniProtKB-UniRule"/>
</dbReference>
<dbReference type="Gene3D" id="3.90.79.10">
    <property type="entry name" value="Nucleoside Triphosphate Pyrophosphohydrolase"/>
    <property type="match status" value="1"/>
</dbReference>
<proteinExistence type="inferred from homology"/>
<dbReference type="PANTHER" id="PTHR42944:SF1">
    <property type="entry name" value="ADENINE DNA GLYCOSYLASE"/>
    <property type="match status" value="1"/>
</dbReference>
<dbReference type="CDD" id="cd03431">
    <property type="entry name" value="NUDIX_DNA_Glycosylase_C-MutY"/>
    <property type="match status" value="1"/>
</dbReference>
<dbReference type="RefSeq" id="WP_145444988.1">
    <property type="nucleotide sequence ID" value="NZ_CP036280.1"/>
</dbReference>
<dbReference type="InterPro" id="IPR023170">
    <property type="entry name" value="HhH_base_excis_C"/>
</dbReference>
<evidence type="ECO:0000256" key="11">
    <source>
        <dbReference type="ARBA" id="ARBA00023014"/>
    </source>
</evidence>
<dbReference type="EMBL" id="CP036280">
    <property type="protein sequence ID" value="QDU70847.1"/>
    <property type="molecule type" value="Genomic_DNA"/>
</dbReference>
<keyword evidence="9 16" id="KW-0378">Hydrolase</keyword>
<comment type="catalytic activity">
    <reaction evidence="1 14">
        <text>Hydrolyzes free adenine bases from 7,8-dihydro-8-oxoguanine:adenine mismatched double-stranded DNA, leaving an apurinic site.</text>
        <dbReference type="EC" id="3.2.2.31"/>
    </reaction>
</comment>
<dbReference type="OrthoDB" id="9802365at2"/>
<comment type="similarity">
    <text evidence="3 14">Belongs to the Nth/MutY family.</text>
</comment>
<dbReference type="KEGG" id="mcad:Pan265_06860"/>
<dbReference type="GO" id="GO:0006298">
    <property type="term" value="P:mismatch repair"/>
    <property type="evidence" value="ECO:0007669"/>
    <property type="project" value="TreeGrafter"/>
</dbReference>
<evidence type="ECO:0000259" key="15">
    <source>
        <dbReference type="SMART" id="SM00478"/>
    </source>
</evidence>
<evidence type="ECO:0000256" key="3">
    <source>
        <dbReference type="ARBA" id="ARBA00008343"/>
    </source>
</evidence>
<dbReference type="GO" id="GO:0000701">
    <property type="term" value="F:purine-specific mismatch base pair DNA N-glycosylase activity"/>
    <property type="evidence" value="ECO:0007669"/>
    <property type="project" value="UniProtKB-EC"/>
</dbReference>
<evidence type="ECO:0000256" key="10">
    <source>
        <dbReference type="ARBA" id="ARBA00023004"/>
    </source>
</evidence>
<accession>A0A518BV73</accession>
<sequence length="365" mass="40869">MPTMNRTDGPDPEYKAIARSLIRWHRAHRRDLPWRAAWGEHPDAYRVLVSEVMLQQTQVTTVIPYFERFLSAFPTIVELAEAEPDAVMRLWQGLGYYRRAQRLHACAKAVVERHDGRLPAGYEELLCLPGLGAYTAGAVASIAFGVRVPSVDGNVSRVVSRLTGVESPIDSTVGKREVEGRVLALLPTKRPGMLNESLMELGATVCSPRDPKCLLCPVSRWCVARATGRTAELPVKGRVKDPVRVEHHVLVVERGGRVLARRRGETGLWAGMWELPTLEEDGVTAEVLCDWAEEAFGLRVEVDRVTSFEHRTTHRLITFVVWRARRVAGRLRRASGRWCGDATDLGMAKPMVRVMGALEEQSPRR</sequence>
<evidence type="ECO:0000256" key="6">
    <source>
        <dbReference type="ARBA" id="ARBA00022485"/>
    </source>
</evidence>
<evidence type="ECO:0000256" key="1">
    <source>
        <dbReference type="ARBA" id="ARBA00000843"/>
    </source>
</evidence>
<dbReference type="SUPFAM" id="SSF55811">
    <property type="entry name" value="Nudix"/>
    <property type="match status" value="1"/>
</dbReference>
<dbReference type="GO" id="GO:0032357">
    <property type="term" value="F:oxidized purine DNA binding"/>
    <property type="evidence" value="ECO:0007669"/>
    <property type="project" value="TreeGrafter"/>
</dbReference>
<dbReference type="PANTHER" id="PTHR42944">
    <property type="entry name" value="ADENINE DNA GLYCOSYLASE"/>
    <property type="match status" value="1"/>
</dbReference>
<dbReference type="GO" id="GO:0051539">
    <property type="term" value="F:4 iron, 4 sulfur cluster binding"/>
    <property type="evidence" value="ECO:0007669"/>
    <property type="project" value="UniProtKB-UniRule"/>
</dbReference>
<keyword evidence="11" id="KW-0411">Iron-sulfur</keyword>
<dbReference type="Gene3D" id="1.10.340.30">
    <property type="entry name" value="Hypothetical protein, domain 2"/>
    <property type="match status" value="1"/>
</dbReference>
<feature type="domain" description="HhH-GPD" evidence="15">
    <location>
        <begin position="53"/>
        <end position="204"/>
    </location>
</feature>
<dbReference type="Proteomes" id="UP000320386">
    <property type="component" value="Chromosome"/>
</dbReference>
<keyword evidence="8 14" id="KW-0227">DNA damage</keyword>
<dbReference type="EC" id="3.2.2.31" evidence="4 14"/>
<comment type="function">
    <text evidence="2">Adenine glycosylase active on G-A mispairs. MutY also corrects error-prone DNA synthesis past GO lesions which are due to the oxidatively damaged form of guanine: 7,8-dihydro-8-oxoguanine (8-oxo-dGTP).</text>
</comment>
<keyword evidence="10 14" id="KW-0408">Iron</keyword>
<evidence type="ECO:0000256" key="4">
    <source>
        <dbReference type="ARBA" id="ARBA00012045"/>
    </source>
</evidence>
<evidence type="ECO:0000256" key="7">
    <source>
        <dbReference type="ARBA" id="ARBA00022723"/>
    </source>
</evidence>
<dbReference type="InterPro" id="IPR005760">
    <property type="entry name" value="A/G_AdeGlyc_MutY"/>
</dbReference>
<keyword evidence="13 14" id="KW-0326">Glycosidase</keyword>
<gene>
    <name evidence="16" type="primary">yfhQ</name>
    <name evidence="16" type="ORF">Pan265_06860</name>
</gene>
<protein>
    <recommendedName>
        <fullName evidence="5 14">Adenine DNA glycosylase</fullName>
        <ecNumber evidence="4 14">3.2.2.31</ecNumber>
    </recommendedName>
</protein>
<name>A0A518BV73_9BACT</name>
<dbReference type="Pfam" id="PF00730">
    <property type="entry name" value="HhH-GPD"/>
    <property type="match status" value="1"/>
</dbReference>
<reference evidence="16 17" key="1">
    <citation type="submission" date="2019-02" db="EMBL/GenBank/DDBJ databases">
        <title>Deep-cultivation of Planctomycetes and their phenomic and genomic characterization uncovers novel biology.</title>
        <authorList>
            <person name="Wiegand S."/>
            <person name="Jogler M."/>
            <person name="Boedeker C."/>
            <person name="Pinto D."/>
            <person name="Vollmers J."/>
            <person name="Rivas-Marin E."/>
            <person name="Kohn T."/>
            <person name="Peeters S.H."/>
            <person name="Heuer A."/>
            <person name="Rast P."/>
            <person name="Oberbeckmann S."/>
            <person name="Bunk B."/>
            <person name="Jeske O."/>
            <person name="Meyerdierks A."/>
            <person name="Storesund J.E."/>
            <person name="Kallscheuer N."/>
            <person name="Luecker S."/>
            <person name="Lage O.M."/>
            <person name="Pohl T."/>
            <person name="Merkel B.J."/>
            <person name="Hornburger P."/>
            <person name="Mueller R.-W."/>
            <person name="Bruemmer F."/>
            <person name="Labrenz M."/>
            <person name="Spormann A.M."/>
            <person name="Op den Camp H."/>
            <person name="Overmann J."/>
            <person name="Amann R."/>
            <person name="Jetten M.S.M."/>
            <person name="Mascher T."/>
            <person name="Medema M.H."/>
            <person name="Devos D.P."/>
            <person name="Kaster A.-K."/>
            <person name="Ovreas L."/>
            <person name="Rohde M."/>
            <person name="Galperin M.Y."/>
            <person name="Jogler C."/>
        </authorList>
    </citation>
    <scope>NUCLEOTIDE SEQUENCE [LARGE SCALE GENOMIC DNA]</scope>
    <source>
        <strain evidence="16 17">Pan265</strain>
    </source>
</reference>
<dbReference type="SUPFAM" id="SSF48150">
    <property type="entry name" value="DNA-glycosylase"/>
    <property type="match status" value="1"/>
</dbReference>
<dbReference type="Pfam" id="PF14815">
    <property type="entry name" value="NUDIX_4"/>
    <property type="match status" value="1"/>
</dbReference>
<evidence type="ECO:0000256" key="5">
    <source>
        <dbReference type="ARBA" id="ARBA00022023"/>
    </source>
</evidence>
<dbReference type="GO" id="GO:0034039">
    <property type="term" value="F:8-oxo-7,8-dihydroguanine DNA N-glycosylase activity"/>
    <property type="evidence" value="ECO:0007669"/>
    <property type="project" value="TreeGrafter"/>
</dbReference>
<comment type="cofactor">
    <cofactor evidence="14">
        <name>[4Fe-4S] cluster</name>
        <dbReference type="ChEBI" id="CHEBI:49883"/>
    </cofactor>
    <text evidence="14">Binds 1 [4Fe-4S] cluster.</text>
</comment>
<evidence type="ECO:0000256" key="14">
    <source>
        <dbReference type="RuleBase" id="RU365096"/>
    </source>
</evidence>
<dbReference type="AlphaFoldDB" id="A0A518BV73"/>
<dbReference type="SMART" id="SM00478">
    <property type="entry name" value="ENDO3c"/>
    <property type="match status" value="1"/>
</dbReference>
<evidence type="ECO:0000313" key="17">
    <source>
        <dbReference type="Proteomes" id="UP000320386"/>
    </source>
</evidence>
<evidence type="ECO:0000313" key="16">
    <source>
        <dbReference type="EMBL" id="QDU70847.1"/>
    </source>
</evidence>
<evidence type="ECO:0000256" key="8">
    <source>
        <dbReference type="ARBA" id="ARBA00022763"/>
    </source>
</evidence>
<evidence type="ECO:0000256" key="2">
    <source>
        <dbReference type="ARBA" id="ARBA00002933"/>
    </source>
</evidence>
<dbReference type="InterPro" id="IPR003265">
    <property type="entry name" value="HhH-GPD_domain"/>
</dbReference>
<keyword evidence="6" id="KW-0004">4Fe-4S</keyword>
<evidence type="ECO:0000256" key="9">
    <source>
        <dbReference type="ARBA" id="ARBA00022801"/>
    </source>
</evidence>